<gene>
    <name evidence="10" type="ORF">LTR82_003613</name>
</gene>
<sequence length="404" mass="45054">MASAIIKPDPDELPPAGNGLKRRQSEEEAGEQESKRQRISPGKSSPPTATVKTEAEAEDDVKQESLGKQDTPAHEAKPTESIKPEPESDEPPKRTDIKEEEKDKEPPRRRSVVTDEKQRSKRLFGALLGNLNQPSDRTSKRRQENEVRKQAELQRRDEERNVDKLRRLEALTEHRRKVQKKVDEENMRTRHAQMLNSANFLQTSSEPKLVCLRGVPSEVWDGSNESQYYRPWELRPDEEDRIEIQIKEAEGLVEIEAAEFEGRPVKVAEPVGEVGSGSPARTLIAPIDGQAEVQPTTEDPPNATTTTEEDHQPRGDDEFEAAQGKGLDGEKEKGVEQEVPDSNAETANGDQPPADVVDFQATVAVNGDAHDAIVLEEPAKAMEQKHEDDGGDHVIEGDEDTVIY</sequence>
<feature type="region of interest" description="Disordered" evidence="8">
    <location>
        <begin position="1"/>
        <end position="187"/>
    </location>
</feature>
<comment type="subcellular location">
    <subcellularLocation>
        <location evidence="1">Nucleus</location>
    </subcellularLocation>
</comment>
<dbReference type="GO" id="GO:0006397">
    <property type="term" value="P:mRNA processing"/>
    <property type="evidence" value="ECO:0007669"/>
    <property type="project" value="UniProtKB-KW"/>
</dbReference>
<dbReference type="GO" id="GO:0008380">
    <property type="term" value="P:RNA splicing"/>
    <property type="evidence" value="ECO:0007669"/>
    <property type="project" value="UniProtKB-KW"/>
</dbReference>
<dbReference type="InterPro" id="IPR039853">
    <property type="entry name" value="Pinin"/>
</dbReference>
<evidence type="ECO:0000256" key="6">
    <source>
        <dbReference type="ARBA" id="ARBA00023187"/>
    </source>
</evidence>
<feature type="compositionally biased region" description="Basic and acidic residues" evidence="8">
    <location>
        <begin position="60"/>
        <end position="118"/>
    </location>
</feature>
<name>A0AAN6FXW9_9PEZI</name>
<evidence type="ECO:0000256" key="5">
    <source>
        <dbReference type="ARBA" id="ARBA00023163"/>
    </source>
</evidence>
<keyword evidence="3" id="KW-0507">mRNA processing</keyword>
<dbReference type="Pfam" id="PF04696">
    <property type="entry name" value="Pinin_SDK_memA"/>
    <property type="match status" value="1"/>
</dbReference>
<dbReference type="EMBL" id="JASUXU010000007">
    <property type="protein sequence ID" value="KAK0325330.1"/>
    <property type="molecule type" value="Genomic_DNA"/>
</dbReference>
<evidence type="ECO:0000256" key="2">
    <source>
        <dbReference type="ARBA" id="ARBA00010386"/>
    </source>
</evidence>
<feature type="region of interest" description="Disordered" evidence="8">
    <location>
        <begin position="381"/>
        <end position="404"/>
    </location>
</feature>
<evidence type="ECO:0000256" key="4">
    <source>
        <dbReference type="ARBA" id="ARBA00023015"/>
    </source>
</evidence>
<reference evidence="10" key="1">
    <citation type="submission" date="2021-12" db="EMBL/GenBank/DDBJ databases">
        <title>Black yeast isolated from Biological Soil Crust.</title>
        <authorList>
            <person name="Kurbessoian T."/>
        </authorList>
    </citation>
    <scope>NUCLEOTIDE SEQUENCE</scope>
    <source>
        <strain evidence="10">CCFEE 5208</strain>
    </source>
</reference>
<feature type="compositionally biased region" description="Basic and acidic residues" evidence="8">
    <location>
        <begin position="327"/>
        <end position="336"/>
    </location>
</feature>
<evidence type="ECO:0000256" key="1">
    <source>
        <dbReference type="ARBA" id="ARBA00004123"/>
    </source>
</evidence>
<feature type="compositionally biased region" description="Low complexity" evidence="8">
    <location>
        <begin position="295"/>
        <end position="306"/>
    </location>
</feature>
<accession>A0AAN6FXW9</accession>
<feature type="region of interest" description="Disordered" evidence="8">
    <location>
        <begin position="269"/>
        <end position="354"/>
    </location>
</feature>
<dbReference type="PANTHER" id="PTHR12707:SF0">
    <property type="entry name" value="PININ"/>
    <property type="match status" value="1"/>
</dbReference>
<comment type="similarity">
    <text evidence="2">Belongs to the pinin family.</text>
</comment>
<feature type="compositionally biased region" description="Basic and acidic residues" evidence="8">
    <location>
        <begin position="381"/>
        <end position="396"/>
    </location>
</feature>
<dbReference type="PANTHER" id="PTHR12707">
    <property type="entry name" value="PINN"/>
    <property type="match status" value="1"/>
</dbReference>
<protein>
    <recommendedName>
        <fullName evidence="9">Pinin/SDK/MemA protein domain-containing protein</fullName>
    </recommendedName>
</protein>
<evidence type="ECO:0000256" key="7">
    <source>
        <dbReference type="ARBA" id="ARBA00023242"/>
    </source>
</evidence>
<evidence type="ECO:0000313" key="10">
    <source>
        <dbReference type="EMBL" id="KAK0325330.1"/>
    </source>
</evidence>
<comment type="caution">
    <text evidence="10">The sequence shown here is derived from an EMBL/GenBank/DDBJ whole genome shotgun (WGS) entry which is preliminary data.</text>
</comment>
<dbReference type="GO" id="GO:0071013">
    <property type="term" value="C:catalytic step 2 spliceosome"/>
    <property type="evidence" value="ECO:0007669"/>
    <property type="project" value="TreeGrafter"/>
</dbReference>
<organism evidence="10 11">
    <name type="scientific">Friedmanniomyces endolithicus</name>
    <dbReference type="NCBI Taxonomy" id="329885"/>
    <lineage>
        <taxon>Eukaryota</taxon>
        <taxon>Fungi</taxon>
        <taxon>Dikarya</taxon>
        <taxon>Ascomycota</taxon>
        <taxon>Pezizomycotina</taxon>
        <taxon>Dothideomycetes</taxon>
        <taxon>Dothideomycetidae</taxon>
        <taxon>Mycosphaerellales</taxon>
        <taxon>Teratosphaeriaceae</taxon>
        <taxon>Friedmanniomyces</taxon>
    </lineage>
</organism>
<dbReference type="AlphaFoldDB" id="A0AAN6FXW9"/>
<dbReference type="Proteomes" id="UP001168146">
    <property type="component" value="Unassembled WGS sequence"/>
</dbReference>
<evidence type="ECO:0000256" key="3">
    <source>
        <dbReference type="ARBA" id="ARBA00022664"/>
    </source>
</evidence>
<feature type="domain" description="Pinin/SDK/MemA protein" evidence="9">
    <location>
        <begin position="115"/>
        <end position="209"/>
    </location>
</feature>
<evidence type="ECO:0000256" key="8">
    <source>
        <dbReference type="SAM" id="MobiDB-lite"/>
    </source>
</evidence>
<feature type="compositionally biased region" description="Basic and acidic residues" evidence="8">
    <location>
        <begin position="137"/>
        <end position="173"/>
    </location>
</feature>
<keyword evidence="5" id="KW-0804">Transcription</keyword>
<proteinExistence type="inferred from homology"/>
<evidence type="ECO:0000313" key="11">
    <source>
        <dbReference type="Proteomes" id="UP001168146"/>
    </source>
</evidence>
<keyword evidence="6" id="KW-0508">mRNA splicing</keyword>
<evidence type="ECO:0000259" key="9">
    <source>
        <dbReference type="Pfam" id="PF04696"/>
    </source>
</evidence>
<keyword evidence="7" id="KW-0539">Nucleus</keyword>
<dbReference type="InterPro" id="IPR006786">
    <property type="entry name" value="Pinin_SDK_MemA"/>
</dbReference>
<feature type="compositionally biased region" description="Polar residues" evidence="8">
    <location>
        <begin position="42"/>
        <end position="51"/>
    </location>
</feature>
<keyword evidence="4" id="KW-0805">Transcription regulation</keyword>